<keyword evidence="2" id="KW-0812">Transmembrane</keyword>
<feature type="transmembrane region" description="Helical" evidence="2">
    <location>
        <begin position="108"/>
        <end position="131"/>
    </location>
</feature>
<feature type="transmembrane region" description="Helical" evidence="2">
    <location>
        <begin position="66"/>
        <end position="88"/>
    </location>
</feature>
<dbReference type="RefSeq" id="XP_064654965.1">
    <property type="nucleotide sequence ID" value="XM_064806660.1"/>
</dbReference>
<name>A0AAV9P0D3_9PEZI</name>
<evidence type="ECO:0000313" key="4">
    <source>
        <dbReference type="Proteomes" id="UP001337655"/>
    </source>
</evidence>
<feature type="region of interest" description="Disordered" evidence="1">
    <location>
        <begin position="1"/>
        <end position="20"/>
    </location>
</feature>
<evidence type="ECO:0000313" key="3">
    <source>
        <dbReference type="EMBL" id="KAK5164769.1"/>
    </source>
</evidence>
<dbReference type="AlphaFoldDB" id="A0AAV9P0D3"/>
<feature type="transmembrane region" description="Helical" evidence="2">
    <location>
        <begin position="26"/>
        <end position="45"/>
    </location>
</feature>
<gene>
    <name evidence="3" type="ORF">LTR77_009432</name>
</gene>
<reference evidence="3 4" key="1">
    <citation type="submission" date="2023-08" db="EMBL/GenBank/DDBJ databases">
        <title>Black Yeasts Isolated from many extreme environments.</title>
        <authorList>
            <person name="Coleine C."/>
            <person name="Stajich J.E."/>
            <person name="Selbmann L."/>
        </authorList>
    </citation>
    <scope>NUCLEOTIDE SEQUENCE [LARGE SCALE GENOMIC DNA]</scope>
    <source>
        <strain evidence="3 4">CCFEE 5935</strain>
    </source>
</reference>
<keyword evidence="2" id="KW-0472">Membrane</keyword>
<dbReference type="GeneID" id="89930764"/>
<organism evidence="3 4">
    <name type="scientific">Saxophila tyrrhenica</name>
    <dbReference type="NCBI Taxonomy" id="1690608"/>
    <lineage>
        <taxon>Eukaryota</taxon>
        <taxon>Fungi</taxon>
        <taxon>Dikarya</taxon>
        <taxon>Ascomycota</taxon>
        <taxon>Pezizomycotina</taxon>
        <taxon>Dothideomycetes</taxon>
        <taxon>Dothideomycetidae</taxon>
        <taxon>Mycosphaerellales</taxon>
        <taxon>Extremaceae</taxon>
        <taxon>Saxophila</taxon>
    </lineage>
</organism>
<evidence type="ECO:0000256" key="2">
    <source>
        <dbReference type="SAM" id="Phobius"/>
    </source>
</evidence>
<comment type="caution">
    <text evidence="3">The sequence shown here is derived from an EMBL/GenBank/DDBJ whole genome shotgun (WGS) entry which is preliminary data.</text>
</comment>
<dbReference type="EMBL" id="JAVRRT010000018">
    <property type="protein sequence ID" value="KAK5164769.1"/>
    <property type="molecule type" value="Genomic_DNA"/>
</dbReference>
<dbReference type="Proteomes" id="UP001337655">
    <property type="component" value="Unassembled WGS sequence"/>
</dbReference>
<accession>A0AAV9P0D3</accession>
<evidence type="ECO:0000256" key="1">
    <source>
        <dbReference type="SAM" id="MobiDB-lite"/>
    </source>
</evidence>
<proteinExistence type="predicted"/>
<sequence>MSANSANSSSLGRPHESQQPATWSPLPIMLVLAACLSPWLLICLIRSLLHMAQQLKATTASTKPSIINFAAALTELIILIVFGVLVILETFNNEERFSTLHPAGQFAAQSMMILITIFGSRTAAFLTIFLIEWLAFGLVEPEPDNFAVFNSFTTLPCLACGSRHCECTSRTTPATHDQHARQTVTIKSC</sequence>
<protein>
    <submittedName>
        <fullName evidence="3">Uncharacterized protein</fullName>
    </submittedName>
</protein>
<keyword evidence="2" id="KW-1133">Transmembrane helix</keyword>
<keyword evidence="4" id="KW-1185">Reference proteome</keyword>